<dbReference type="InterPro" id="IPR047057">
    <property type="entry name" value="MerR_fam"/>
</dbReference>
<evidence type="ECO:0000313" key="4">
    <source>
        <dbReference type="Proteomes" id="UP000027997"/>
    </source>
</evidence>
<dbReference type="Pfam" id="PF13411">
    <property type="entry name" value="MerR_1"/>
    <property type="match status" value="1"/>
</dbReference>
<dbReference type="Pfam" id="PF13649">
    <property type="entry name" value="Methyltransf_25"/>
    <property type="match status" value="1"/>
</dbReference>
<dbReference type="RefSeq" id="WP_020580886.1">
    <property type="nucleotide sequence ID" value="NZ_JOJP01000001.1"/>
</dbReference>
<feature type="domain" description="HTH merR-type" evidence="2">
    <location>
        <begin position="1"/>
        <end position="69"/>
    </location>
</feature>
<gene>
    <name evidence="3" type="ORF">GV64_07075</name>
</gene>
<comment type="caution">
    <text evidence="3">The sequence shown here is derived from an EMBL/GenBank/DDBJ whole genome shotgun (WGS) entry which is preliminary data.</text>
</comment>
<dbReference type="InterPro" id="IPR000551">
    <property type="entry name" value="MerR-type_HTH_dom"/>
</dbReference>
<dbReference type="PANTHER" id="PTHR30204">
    <property type="entry name" value="REDOX-CYCLING DRUG-SENSING TRANSCRIPTIONAL ACTIVATOR SOXR"/>
    <property type="match status" value="1"/>
</dbReference>
<evidence type="ECO:0000259" key="2">
    <source>
        <dbReference type="PROSITE" id="PS50937"/>
    </source>
</evidence>
<dbReference type="eggNOG" id="COG0500">
    <property type="taxonomic scope" value="Bacteria"/>
</dbReference>
<dbReference type="SMART" id="SM00422">
    <property type="entry name" value="HTH_MERR"/>
    <property type="match status" value="1"/>
</dbReference>
<dbReference type="PRINTS" id="PR00040">
    <property type="entry name" value="HTHMERR"/>
</dbReference>
<dbReference type="CDD" id="cd04789">
    <property type="entry name" value="HTH_Cfa"/>
    <property type="match status" value="1"/>
</dbReference>
<dbReference type="eggNOG" id="COG0789">
    <property type="taxonomic scope" value="Bacteria"/>
</dbReference>
<evidence type="ECO:0000313" key="3">
    <source>
        <dbReference type="EMBL" id="KEI70533.1"/>
    </source>
</evidence>
<organism evidence="3 4">
    <name type="scientific">Endozoicomonas elysicola</name>
    <dbReference type="NCBI Taxonomy" id="305900"/>
    <lineage>
        <taxon>Bacteria</taxon>
        <taxon>Pseudomonadati</taxon>
        <taxon>Pseudomonadota</taxon>
        <taxon>Gammaproteobacteria</taxon>
        <taxon>Oceanospirillales</taxon>
        <taxon>Endozoicomonadaceae</taxon>
        <taxon>Endozoicomonas</taxon>
    </lineage>
</organism>
<dbReference type="AlphaFoldDB" id="A0A081K8Q7"/>
<dbReference type="GO" id="GO:0003677">
    <property type="term" value="F:DNA binding"/>
    <property type="evidence" value="ECO:0007669"/>
    <property type="project" value="UniProtKB-KW"/>
</dbReference>
<proteinExistence type="predicted"/>
<dbReference type="PROSITE" id="PS50937">
    <property type="entry name" value="HTH_MERR_2"/>
    <property type="match status" value="1"/>
</dbReference>
<reference evidence="3 4" key="1">
    <citation type="submission" date="2014-06" db="EMBL/GenBank/DDBJ databases">
        <title>Whole Genome Sequences of Three Symbiotic Endozoicomonas Bacteria.</title>
        <authorList>
            <person name="Neave M.J."/>
            <person name="Apprill A."/>
            <person name="Voolstra C.R."/>
        </authorList>
    </citation>
    <scope>NUCLEOTIDE SEQUENCE [LARGE SCALE GENOMIC DNA]</scope>
    <source>
        <strain evidence="3 4">DSM 22380</strain>
    </source>
</reference>
<dbReference type="CDD" id="cd02440">
    <property type="entry name" value="AdoMet_MTases"/>
    <property type="match status" value="1"/>
</dbReference>
<keyword evidence="1" id="KW-0238">DNA-binding</keyword>
<dbReference type="SUPFAM" id="SSF53335">
    <property type="entry name" value="S-adenosyl-L-methionine-dependent methyltransferases"/>
    <property type="match status" value="1"/>
</dbReference>
<dbReference type="EMBL" id="JOJP01000001">
    <property type="protein sequence ID" value="KEI70533.1"/>
    <property type="molecule type" value="Genomic_DNA"/>
</dbReference>
<dbReference type="Proteomes" id="UP000027997">
    <property type="component" value="Unassembled WGS sequence"/>
</dbReference>
<dbReference type="InterPro" id="IPR009061">
    <property type="entry name" value="DNA-bd_dom_put_sf"/>
</dbReference>
<dbReference type="Gene3D" id="3.40.50.150">
    <property type="entry name" value="Vaccinia Virus protein VP39"/>
    <property type="match status" value="1"/>
</dbReference>
<name>A0A081K8Q7_9GAMM</name>
<dbReference type="GO" id="GO:0032259">
    <property type="term" value="P:methylation"/>
    <property type="evidence" value="ECO:0007669"/>
    <property type="project" value="UniProtKB-KW"/>
</dbReference>
<dbReference type="SUPFAM" id="SSF46955">
    <property type="entry name" value="Putative DNA-binding domain"/>
    <property type="match status" value="1"/>
</dbReference>
<keyword evidence="4" id="KW-1185">Reference proteome</keyword>
<dbReference type="InterPro" id="IPR041698">
    <property type="entry name" value="Methyltransf_25"/>
</dbReference>
<dbReference type="STRING" id="305900.GV64_07075"/>
<dbReference type="Gene3D" id="1.10.1660.10">
    <property type="match status" value="1"/>
</dbReference>
<protein>
    <submittedName>
        <fullName evidence="3">Methyltransferase</fullName>
    </submittedName>
</protein>
<dbReference type="GO" id="GO:0008168">
    <property type="term" value="F:methyltransferase activity"/>
    <property type="evidence" value="ECO:0007669"/>
    <property type="project" value="UniProtKB-KW"/>
</dbReference>
<dbReference type="InterPro" id="IPR029063">
    <property type="entry name" value="SAM-dependent_MTases_sf"/>
</dbReference>
<accession>A0A081K8Q7</accession>
<keyword evidence="3" id="KW-0808">Transferase</keyword>
<evidence type="ECO:0000256" key="1">
    <source>
        <dbReference type="ARBA" id="ARBA00023125"/>
    </source>
</evidence>
<keyword evidence="3" id="KW-0489">Methyltransferase</keyword>
<sequence>MYRISELAEQIGLSRATLLYYEKIGLIKGRRQANGYRIYSDRDVQRLHLIQQLQAGGLTLKECQACLDAKVERQVLFNRLHQLDEEIAQKQQSRQLLAALLGEGELTAWHEQVDKIAPDAHLDWLIKQGFDEKNALRLKWLSKDMNSHQAYMADFMRVFDTLDRWGPGSEAETLKALAQVPVSPKAILELGCGRGIATTVLAQNCNAHITAVDNDEPALNRLMDRARATGVAERITTRCASMTDLPFEPESFDLIWAESSAYVIGVTNALKQWRKLLKQEGVLVISDLVWQTPTPKEDVRAFWEKEYPDLVTAEERSQQAMEAGYRVIDSFALSRQAWQAYYEPLEMRVNDLKAEMADSAALRDIQTELNIYHNYLGQYGYQMFVLQRSETM</sequence>
<dbReference type="GO" id="GO:0003700">
    <property type="term" value="F:DNA-binding transcription factor activity"/>
    <property type="evidence" value="ECO:0007669"/>
    <property type="project" value="InterPro"/>
</dbReference>
<dbReference type="PANTHER" id="PTHR30204:SF97">
    <property type="entry name" value="MERR FAMILY REGULATORY PROTEIN"/>
    <property type="match status" value="1"/>
</dbReference>